<dbReference type="FunFam" id="2.40.30.170:FF:000010">
    <property type="entry name" value="Efflux RND transporter periplasmic adaptor subunit"/>
    <property type="match status" value="1"/>
</dbReference>
<gene>
    <name evidence="6" type="ORF">MNBD_NITROSPINAE02-446</name>
</gene>
<evidence type="ECO:0000259" key="4">
    <source>
        <dbReference type="Pfam" id="PF25919"/>
    </source>
</evidence>
<accession>A0A3B1BJE4</accession>
<dbReference type="GO" id="GO:0015679">
    <property type="term" value="P:plasma membrane copper ion transport"/>
    <property type="evidence" value="ECO:0007669"/>
    <property type="project" value="TreeGrafter"/>
</dbReference>
<dbReference type="InterPro" id="IPR051909">
    <property type="entry name" value="MFP_Cation_Efflux"/>
</dbReference>
<dbReference type="InterPro" id="IPR058790">
    <property type="entry name" value="BSH_CusB"/>
</dbReference>
<comment type="similarity">
    <text evidence="1">Belongs to the membrane fusion protein (MFP) (TC 8.A.1) family.</text>
</comment>
<feature type="region of interest" description="Disordered" evidence="3">
    <location>
        <begin position="31"/>
        <end position="59"/>
    </location>
</feature>
<name>A0A3B1BJE4_9ZZZZ</name>
<reference evidence="6" key="1">
    <citation type="submission" date="2018-06" db="EMBL/GenBank/DDBJ databases">
        <authorList>
            <person name="Zhirakovskaya E."/>
        </authorList>
    </citation>
    <scope>NUCLEOTIDE SEQUENCE</scope>
</reference>
<dbReference type="GO" id="GO:0016020">
    <property type="term" value="C:membrane"/>
    <property type="evidence" value="ECO:0007669"/>
    <property type="project" value="InterPro"/>
</dbReference>
<dbReference type="Gene3D" id="2.40.30.170">
    <property type="match status" value="1"/>
</dbReference>
<evidence type="ECO:0000259" key="5">
    <source>
        <dbReference type="Pfam" id="PF25954"/>
    </source>
</evidence>
<dbReference type="PANTHER" id="PTHR30097:SF15">
    <property type="entry name" value="CATION EFFLUX SYSTEM PROTEIN CUSB"/>
    <property type="match status" value="1"/>
</dbReference>
<dbReference type="GO" id="GO:0046914">
    <property type="term" value="F:transition metal ion binding"/>
    <property type="evidence" value="ECO:0007669"/>
    <property type="project" value="TreeGrafter"/>
</dbReference>
<evidence type="ECO:0000313" key="6">
    <source>
        <dbReference type="EMBL" id="VAX18099.1"/>
    </source>
</evidence>
<dbReference type="InterPro" id="IPR006143">
    <property type="entry name" value="RND_pump_MFP"/>
</dbReference>
<dbReference type="PANTHER" id="PTHR30097">
    <property type="entry name" value="CATION EFFLUX SYSTEM PROTEIN CUSB"/>
    <property type="match status" value="1"/>
</dbReference>
<dbReference type="NCBIfam" id="TIGR01730">
    <property type="entry name" value="RND_mfp"/>
    <property type="match status" value="1"/>
</dbReference>
<dbReference type="Pfam" id="PF25954">
    <property type="entry name" value="Beta-barrel_RND_2"/>
    <property type="match status" value="1"/>
</dbReference>
<feature type="non-terminal residue" evidence="6">
    <location>
        <position position="369"/>
    </location>
</feature>
<evidence type="ECO:0000256" key="3">
    <source>
        <dbReference type="SAM" id="MobiDB-lite"/>
    </source>
</evidence>
<dbReference type="InterPro" id="IPR058792">
    <property type="entry name" value="Beta-barrel_RND_2"/>
</dbReference>
<protein>
    <submittedName>
        <fullName evidence="6">Probable Co/Zn/Cd efflux system membrane fusion protein</fullName>
    </submittedName>
</protein>
<evidence type="ECO:0000256" key="1">
    <source>
        <dbReference type="ARBA" id="ARBA00009477"/>
    </source>
</evidence>
<dbReference type="GO" id="GO:0022857">
    <property type="term" value="F:transmembrane transporter activity"/>
    <property type="evidence" value="ECO:0007669"/>
    <property type="project" value="InterPro"/>
</dbReference>
<keyword evidence="2" id="KW-0813">Transport</keyword>
<dbReference type="SUPFAM" id="SSF111369">
    <property type="entry name" value="HlyD-like secretion proteins"/>
    <property type="match status" value="1"/>
</dbReference>
<evidence type="ECO:0000256" key="2">
    <source>
        <dbReference type="ARBA" id="ARBA00022448"/>
    </source>
</evidence>
<proteinExistence type="inferred from homology"/>
<feature type="domain" description="CusB-like beta-barrel" evidence="5">
    <location>
        <begin position="265"/>
        <end position="341"/>
    </location>
</feature>
<dbReference type="EMBL" id="UOGE01000032">
    <property type="protein sequence ID" value="VAX18099.1"/>
    <property type="molecule type" value="Genomic_DNA"/>
</dbReference>
<feature type="domain" description="CusB-like barrel-sandwich hybrid" evidence="4">
    <location>
        <begin position="132"/>
        <end position="261"/>
    </location>
</feature>
<sequence length="369" mass="41035">MNKLTFVIVLLALAIGVGAGYMISDKQIVSGSRDGAPQKADSEKERKPIFYRSPMNPNVTSPVPAKDNMGMAYIPVFATGVGKGAGPAGVVQIDPVVSQSIGVRTAKAVKKKLTHNIRTVGLIDYNEKHVTRLHPKVEGWVEELYIDTTGEQVKKNAMLLAIYSPELVSSVEEYLLALKNIESLKNSSHPDIRKGAESLLQSSLERLKLFDVPDHQIKEIEDGHKIVRNMHIQSPFDGIVVNIGVRDGQYVTPATELYKIADLSSVWIYVDIYEDEMPWVRTGDMAEMRVAGIPGKTFRGKVTYIYPYLDSTTRTNKVRLEFSNPGRALKPDMFANVILKTRRQVNDVVVIPTEAIVRSGRRDQVFVVT</sequence>
<dbReference type="AlphaFoldDB" id="A0A3B1BJE4"/>
<dbReference type="GO" id="GO:0060003">
    <property type="term" value="P:copper ion export"/>
    <property type="evidence" value="ECO:0007669"/>
    <property type="project" value="TreeGrafter"/>
</dbReference>
<organism evidence="6">
    <name type="scientific">hydrothermal vent metagenome</name>
    <dbReference type="NCBI Taxonomy" id="652676"/>
    <lineage>
        <taxon>unclassified sequences</taxon>
        <taxon>metagenomes</taxon>
        <taxon>ecological metagenomes</taxon>
    </lineage>
</organism>
<dbReference type="GO" id="GO:0030288">
    <property type="term" value="C:outer membrane-bounded periplasmic space"/>
    <property type="evidence" value="ECO:0007669"/>
    <property type="project" value="TreeGrafter"/>
</dbReference>
<dbReference type="Pfam" id="PF25919">
    <property type="entry name" value="BSH_CusB"/>
    <property type="match status" value="1"/>
</dbReference>